<accession>A0A9X7AK57</accession>
<dbReference type="Pfam" id="PF01446">
    <property type="entry name" value="Rep_1"/>
    <property type="match status" value="1"/>
</dbReference>
<sequence>MELIKQYLPEDYITKAKCSQVKFFNEENKKSNPWKEKKKRNFSVASSYGDASLKNKATRMNMCANVLQFKMTSAGRKLAYAWFCKVRLCPMCNWRRSLKIANENREIVLAANRQEKVRWLFLTLTTGETVYGKDLKDRIEYSMKAFNRLMKYKKVQQVVRGYFRGLEITKNKKRYHPHFHVLLAVKPSYFNNFYINKREWASLWENALKTDCPVVIDIRTVKPNKKHEKLNSDKVQAFEGALQEVSKYPVKDIDLLNGNRQENAMTVYTIEQAISHKRLIGYGGILKKIRSELKLKNNDALQENIIHIDETCEDLIAQEIEIITAYWHYGIQEYVMNKKTDSSE</sequence>
<gene>
    <name evidence="3" type="ORF">COK72_21640</name>
</gene>
<organism evidence="3 4">
    <name type="scientific">Bacillus thuringiensis</name>
    <dbReference type="NCBI Taxonomy" id="1428"/>
    <lineage>
        <taxon>Bacteria</taxon>
        <taxon>Bacillati</taxon>
        <taxon>Bacillota</taxon>
        <taxon>Bacilli</taxon>
        <taxon>Bacillales</taxon>
        <taxon>Bacillaceae</taxon>
        <taxon>Bacillus</taxon>
        <taxon>Bacillus cereus group</taxon>
    </lineage>
</organism>
<dbReference type="EMBL" id="NVCO01000075">
    <property type="protein sequence ID" value="PFT40645.1"/>
    <property type="molecule type" value="Genomic_DNA"/>
</dbReference>
<evidence type="ECO:0000256" key="1">
    <source>
        <dbReference type="ARBA" id="ARBA00008909"/>
    </source>
</evidence>
<comment type="caution">
    <text evidence="3">The sequence shown here is derived from an EMBL/GenBank/DDBJ whole genome shotgun (WGS) entry which is preliminary data.</text>
</comment>
<dbReference type="GO" id="GO:0003677">
    <property type="term" value="F:DNA binding"/>
    <property type="evidence" value="ECO:0007669"/>
    <property type="project" value="InterPro"/>
</dbReference>
<dbReference type="AlphaFoldDB" id="A0A9X7AK57"/>
<evidence type="ECO:0000256" key="2">
    <source>
        <dbReference type="ARBA" id="ARBA00022705"/>
    </source>
</evidence>
<evidence type="ECO:0000313" key="3">
    <source>
        <dbReference type="EMBL" id="PFT40645.1"/>
    </source>
</evidence>
<proteinExistence type="inferred from homology"/>
<reference evidence="3 4" key="1">
    <citation type="submission" date="2017-09" db="EMBL/GenBank/DDBJ databases">
        <title>Large-scale bioinformatics analysis of Bacillus genomes uncovers conserved roles of natural products in bacterial physiology.</title>
        <authorList>
            <consortium name="Agbiome Team Llc"/>
            <person name="Bleich R.M."/>
            <person name="Grubbs K.J."/>
            <person name="Santa Maria K.C."/>
            <person name="Allen S.E."/>
            <person name="Farag S."/>
            <person name="Shank E.A."/>
            <person name="Bowers A."/>
        </authorList>
    </citation>
    <scope>NUCLEOTIDE SEQUENCE [LARGE SCALE GENOMIC DNA]</scope>
    <source>
        <strain evidence="3 4">AFS065400</strain>
    </source>
</reference>
<evidence type="ECO:0000313" key="4">
    <source>
        <dbReference type="Proteomes" id="UP000226106"/>
    </source>
</evidence>
<protein>
    <submittedName>
        <fullName evidence="3">Replication protein</fullName>
    </submittedName>
</protein>
<name>A0A9X7AK57_BACTU</name>
<dbReference type="Proteomes" id="UP000226106">
    <property type="component" value="Unassembled WGS sequence"/>
</dbReference>
<comment type="similarity">
    <text evidence="1">Belongs to the Gram-positive plasmids replication protein type 1 family.</text>
</comment>
<keyword evidence="2" id="KW-0235">DNA replication</keyword>
<dbReference type="InterPro" id="IPR000989">
    <property type="entry name" value="Rep"/>
</dbReference>
<dbReference type="GO" id="GO:0006260">
    <property type="term" value="P:DNA replication"/>
    <property type="evidence" value="ECO:0007669"/>
    <property type="project" value="UniProtKB-KW"/>
</dbReference>